<gene>
    <name evidence="2" type="ORF">Fmac_023136</name>
</gene>
<accession>A0ABD1LL56</accession>
<proteinExistence type="predicted"/>
<evidence type="ECO:0000313" key="2">
    <source>
        <dbReference type="EMBL" id="KAL2324078.1"/>
    </source>
</evidence>
<comment type="caution">
    <text evidence="2">The sequence shown here is derived from an EMBL/GenBank/DDBJ whole genome shotgun (WGS) entry which is preliminary data.</text>
</comment>
<protein>
    <submittedName>
        <fullName evidence="2">Uncharacterized protein</fullName>
    </submittedName>
</protein>
<organism evidence="2 3">
    <name type="scientific">Flemingia macrophylla</name>
    <dbReference type="NCBI Taxonomy" id="520843"/>
    <lineage>
        <taxon>Eukaryota</taxon>
        <taxon>Viridiplantae</taxon>
        <taxon>Streptophyta</taxon>
        <taxon>Embryophyta</taxon>
        <taxon>Tracheophyta</taxon>
        <taxon>Spermatophyta</taxon>
        <taxon>Magnoliopsida</taxon>
        <taxon>eudicotyledons</taxon>
        <taxon>Gunneridae</taxon>
        <taxon>Pentapetalae</taxon>
        <taxon>rosids</taxon>
        <taxon>fabids</taxon>
        <taxon>Fabales</taxon>
        <taxon>Fabaceae</taxon>
        <taxon>Papilionoideae</taxon>
        <taxon>50 kb inversion clade</taxon>
        <taxon>NPAAA clade</taxon>
        <taxon>indigoferoid/millettioid clade</taxon>
        <taxon>Phaseoleae</taxon>
        <taxon>Flemingia</taxon>
    </lineage>
</organism>
<dbReference type="Proteomes" id="UP001603857">
    <property type="component" value="Unassembled WGS sequence"/>
</dbReference>
<dbReference type="EMBL" id="JBGMDY010000008">
    <property type="protein sequence ID" value="KAL2324078.1"/>
    <property type="molecule type" value="Genomic_DNA"/>
</dbReference>
<feature type="compositionally biased region" description="Basic and acidic residues" evidence="1">
    <location>
        <begin position="19"/>
        <end position="29"/>
    </location>
</feature>
<evidence type="ECO:0000313" key="3">
    <source>
        <dbReference type="Proteomes" id="UP001603857"/>
    </source>
</evidence>
<sequence>MSVSGHSLRHDHHASQFSSKEHYMSEAKDKRKQGHDAAVSVVQKKAREEAAVTDEEVEEFYTVLRRINTAVKYFKSYGDDVAALEKDILQQVREATTTRNHDNEKEDIMEHNFTFDLNVTPQNPTL</sequence>
<dbReference type="AlphaFoldDB" id="A0ABD1LL56"/>
<dbReference type="PANTHER" id="PTHR35735">
    <property type="entry name" value="PROTEIN NIM1-INTERACTING 2"/>
    <property type="match status" value="1"/>
</dbReference>
<dbReference type="InterPro" id="IPR034577">
    <property type="entry name" value="NIMIN-2"/>
</dbReference>
<name>A0ABD1LL56_9FABA</name>
<evidence type="ECO:0000256" key="1">
    <source>
        <dbReference type="SAM" id="MobiDB-lite"/>
    </source>
</evidence>
<keyword evidence="3" id="KW-1185">Reference proteome</keyword>
<reference evidence="2 3" key="1">
    <citation type="submission" date="2024-08" db="EMBL/GenBank/DDBJ databases">
        <title>Insights into the chromosomal genome structure of Flemingia macrophylla.</title>
        <authorList>
            <person name="Ding Y."/>
            <person name="Zhao Y."/>
            <person name="Bi W."/>
            <person name="Wu M."/>
            <person name="Zhao G."/>
            <person name="Gong Y."/>
            <person name="Li W."/>
            <person name="Zhang P."/>
        </authorList>
    </citation>
    <scope>NUCLEOTIDE SEQUENCE [LARGE SCALE GENOMIC DNA]</scope>
    <source>
        <strain evidence="2">DYQJB</strain>
        <tissue evidence="2">Leaf</tissue>
    </source>
</reference>
<dbReference type="PANTHER" id="PTHR35735:SF4">
    <property type="entry name" value="PROTEIN NIM1-INTERACTING 2"/>
    <property type="match status" value="1"/>
</dbReference>
<feature type="region of interest" description="Disordered" evidence="1">
    <location>
        <begin position="1"/>
        <end position="41"/>
    </location>
</feature>